<dbReference type="KEGG" id="aoe:Clos_0870"/>
<dbReference type="HOGENOM" id="CLU_072005_1_0_9"/>
<keyword evidence="3" id="KW-1185">Reference proteome</keyword>
<keyword evidence="1" id="KW-1133">Transmembrane helix</keyword>
<reference evidence="3" key="1">
    <citation type="submission" date="2007-10" db="EMBL/GenBank/DDBJ databases">
        <title>Complete genome of Alkaliphilus oremlandii OhILAs.</title>
        <authorList>
            <person name="Copeland A."/>
            <person name="Lucas S."/>
            <person name="Lapidus A."/>
            <person name="Barry K."/>
            <person name="Detter J.C."/>
            <person name="Glavina del Rio T."/>
            <person name="Hammon N."/>
            <person name="Israni S."/>
            <person name="Dalin E."/>
            <person name="Tice H."/>
            <person name="Pitluck S."/>
            <person name="Chain P."/>
            <person name="Malfatti S."/>
            <person name="Shin M."/>
            <person name="Vergez L."/>
            <person name="Schmutz J."/>
            <person name="Larimer F."/>
            <person name="Land M."/>
            <person name="Hauser L."/>
            <person name="Kyrpides N."/>
            <person name="Mikhailova N."/>
            <person name="Stolz J.F."/>
            <person name="Dawson A."/>
            <person name="Fisher E."/>
            <person name="Crable B."/>
            <person name="Perera E."/>
            <person name="Lisak J."/>
            <person name="Ranganathan M."/>
            <person name="Basu P."/>
            <person name="Richardson P."/>
        </authorList>
    </citation>
    <scope>NUCLEOTIDE SEQUENCE [LARGE SCALE GENOMIC DNA]</scope>
    <source>
        <strain evidence="3">OhILAs</strain>
    </source>
</reference>
<evidence type="ECO:0000256" key="1">
    <source>
        <dbReference type="SAM" id="Phobius"/>
    </source>
</evidence>
<dbReference type="AlphaFoldDB" id="A8MET8"/>
<keyword evidence="1" id="KW-0812">Transmembrane</keyword>
<dbReference type="InterPro" id="IPR021530">
    <property type="entry name" value="AllH-like"/>
</dbReference>
<feature type="transmembrane region" description="Helical" evidence="1">
    <location>
        <begin position="288"/>
        <end position="313"/>
    </location>
</feature>
<dbReference type="eggNOG" id="ENOG502Z84Q">
    <property type="taxonomic scope" value="Bacteria"/>
</dbReference>
<accession>A8MET8</accession>
<gene>
    <name evidence="2" type="ordered locus">Clos_0870</name>
</gene>
<name>A8MET8_ALKOO</name>
<dbReference type="Proteomes" id="UP000000269">
    <property type="component" value="Chromosome"/>
</dbReference>
<dbReference type="Pfam" id="PF11392">
    <property type="entry name" value="AllH"/>
    <property type="match status" value="1"/>
</dbReference>
<organism evidence="2 3">
    <name type="scientific">Alkaliphilus oremlandii (strain OhILAs)</name>
    <name type="common">Clostridium oremlandii (strain OhILAs)</name>
    <dbReference type="NCBI Taxonomy" id="350688"/>
    <lineage>
        <taxon>Bacteria</taxon>
        <taxon>Bacillati</taxon>
        <taxon>Bacillota</taxon>
        <taxon>Clostridia</taxon>
        <taxon>Peptostreptococcales</taxon>
        <taxon>Natronincolaceae</taxon>
        <taxon>Alkaliphilus</taxon>
    </lineage>
</organism>
<protein>
    <recommendedName>
        <fullName evidence="4">DUF2877 domain-containing protein</fullName>
    </recommendedName>
</protein>
<sequence>MKAIWICASAKKIIEERKEVIGQVHSVFSRTCNIITEDDLLIPLISSQIPNGPRSISFNLSEERDLRSFQLVRGMKVTMNTHSIRIGRDTFTIDLSDAKVWNPEPMFCFKELNEARVLKNIEFLKDILLEKGNFNGIAPIFLDISRHLKQWDQQVEERLQTNHYCTFIYPKIQKFIALLADENIEEIGSLSKQIIGFGPGLTPSTDDFLAGLMVSMLYAWQYYKLNLSEAYKINQCIVSGNENRTTKVSAEMLQFASKGQVAEHIRTLMVSIFSEDNERELFKNTCTVIYTGGTSGSDLLAGVYVGLILTLYYRKERTKKKCI</sequence>
<keyword evidence="1" id="KW-0472">Membrane</keyword>
<evidence type="ECO:0008006" key="4">
    <source>
        <dbReference type="Google" id="ProtNLM"/>
    </source>
</evidence>
<proteinExistence type="predicted"/>
<dbReference type="STRING" id="350688.Clos_0870"/>
<dbReference type="EMBL" id="CP000853">
    <property type="protein sequence ID" value="ABW18417.1"/>
    <property type="molecule type" value="Genomic_DNA"/>
</dbReference>
<evidence type="ECO:0000313" key="2">
    <source>
        <dbReference type="EMBL" id="ABW18417.1"/>
    </source>
</evidence>
<evidence type="ECO:0000313" key="3">
    <source>
        <dbReference type="Proteomes" id="UP000000269"/>
    </source>
</evidence>